<feature type="domain" description="ATP-grasp" evidence="4">
    <location>
        <begin position="102"/>
        <end position="297"/>
    </location>
</feature>
<accession>A0A1J5TQN7</accession>
<keyword evidence="3" id="KW-0961">Cell wall biogenesis/degradation</keyword>
<evidence type="ECO:0000313" key="5">
    <source>
        <dbReference type="EMBL" id="OIR18568.1"/>
    </source>
</evidence>
<dbReference type="Gene3D" id="3.30.470.20">
    <property type="entry name" value="ATP-grasp fold, B domain"/>
    <property type="match status" value="1"/>
</dbReference>
<dbReference type="AlphaFoldDB" id="A0A1J5TQN7"/>
<evidence type="ECO:0000256" key="1">
    <source>
        <dbReference type="ARBA" id="ARBA00010871"/>
    </source>
</evidence>
<dbReference type="InterPro" id="IPR011761">
    <property type="entry name" value="ATP-grasp"/>
</dbReference>
<dbReference type="PANTHER" id="PTHR23132">
    <property type="entry name" value="D-ALANINE--D-ALANINE LIGASE"/>
    <property type="match status" value="1"/>
</dbReference>
<reference evidence="5" key="1">
    <citation type="submission" date="2016-10" db="EMBL/GenBank/DDBJ databases">
        <title>Sequence of Gallionella enrichment culture.</title>
        <authorList>
            <person name="Poehlein A."/>
            <person name="Muehling M."/>
            <person name="Daniel R."/>
        </authorList>
    </citation>
    <scope>NUCLEOTIDE SEQUENCE</scope>
</reference>
<dbReference type="Gene3D" id="3.40.50.20">
    <property type="match status" value="1"/>
</dbReference>
<protein>
    <submittedName>
        <fullName evidence="5">D-alanine--D-alanine ligase</fullName>
        <ecNumber evidence="5">6.3.2.4</ecNumber>
    </submittedName>
</protein>
<dbReference type="EC" id="6.3.2.4" evidence="5"/>
<dbReference type="PROSITE" id="PS50975">
    <property type="entry name" value="ATP_GRASP"/>
    <property type="match status" value="1"/>
</dbReference>
<keyword evidence="2 5" id="KW-0436">Ligase</keyword>
<evidence type="ECO:0000256" key="3">
    <source>
        <dbReference type="ARBA" id="ARBA00023316"/>
    </source>
</evidence>
<dbReference type="HAMAP" id="MF_00047">
    <property type="entry name" value="Dala_Dala_lig"/>
    <property type="match status" value="1"/>
</dbReference>
<organism evidence="5">
    <name type="scientific">mine drainage metagenome</name>
    <dbReference type="NCBI Taxonomy" id="410659"/>
    <lineage>
        <taxon>unclassified sequences</taxon>
        <taxon>metagenomes</taxon>
        <taxon>ecological metagenomes</taxon>
    </lineage>
</organism>
<dbReference type="Pfam" id="PF07478">
    <property type="entry name" value="Dala_Dala_lig_C"/>
    <property type="match status" value="1"/>
</dbReference>
<sequence>MSRHPIVAVLCGGTSAEREVSLGSGKAVALALARSFPTCLFQVDQPVLPAGLDPLRHVVLSTLHGTFGEDGGMQRLLDVAGVHYAGCDASSSEVCFNKVRTKQRVVEQGVRVCPGISFDRDSRPGAAAIVGELGEQLILKPSCNGSSVGLRVIGSRAELETALSDIEPGEWLVERRVVGRELTVGVLNGRAMGVVEIRPKSGLFDYTSKYTKGLTEYLVPAPIPEETAAEARRAAESAFRACGCRDYARMDFMLSEKNELFFLEINTLPGMKDTSLLPMSARCAGLDYTALVRELIVPALERFKAAGGI</sequence>
<dbReference type="NCBIfam" id="NF002378">
    <property type="entry name" value="PRK01372.1"/>
    <property type="match status" value="1"/>
</dbReference>
<dbReference type="InterPro" id="IPR016185">
    <property type="entry name" value="PreATP-grasp_dom_sf"/>
</dbReference>
<dbReference type="PIRSF" id="PIRSF039102">
    <property type="entry name" value="Ddl/VanB"/>
    <property type="match status" value="1"/>
</dbReference>
<dbReference type="InterPro" id="IPR011095">
    <property type="entry name" value="Dala_Dala_lig_C"/>
</dbReference>
<dbReference type="InterPro" id="IPR013815">
    <property type="entry name" value="ATP_grasp_subdomain_1"/>
</dbReference>
<dbReference type="InterPro" id="IPR005905">
    <property type="entry name" value="D_ala_D_ala"/>
</dbReference>
<dbReference type="GO" id="GO:0005737">
    <property type="term" value="C:cytoplasm"/>
    <property type="evidence" value="ECO:0007669"/>
    <property type="project" value="InterPro"/>
</dbReference>
<dbReference type="GO" id="GO:0008716">
    <property type="term" value="F:D-alanine-D-alanine ligase activity"/>
    <property type="evidence" value="ECO:0007669"/>
    <property type="project" value="UniProtKB-EC"/>
</dbReference>
<dbReference type="PANTHER" id="PTHR23132:SF23">
    <property type="entry name" value="D-ALANINE--D-ALANINE LIGASE B"/>
    <property type="match status" value="1"/>
</dbReference>
<gene>
    <name evidence="5" type="primary">ddl_2</name>
    <name evidence="5" type="ORF">GALL_09050</name>
</gene>
<evidence type="ECO:0000259" key="4">
    <source>
        <dbReference type="PROSITE" id="PS50975"/>
    </source>
</evidence>
<dbReference type="GO" id="GO:0005524">
    <property type="term" value="F:ATP binding"/>
    <property type="evidence" value="ECO:0007669"/>
    <property type="project" value="InterPro"/>
</dbReference>
<dbReference type="SUPFAM" id="SSF52440">
    <property type="entry name" value="PreATP-grasp domain"/>
    <property type="match status" value="1"/>
</dbReference>
<name>A0A1J5TQN7_9ZZZZ</name>
<comment type="similarity">
    <text evidence="1">Belongs to the D-alanine--D-alanine ligase family.</text>
</comment>
<dbReference type="GO" id="GO:0071555">
    <property type="term" value="P:cell wall organization"/>
    <property type="evidence" value="ECO:0007669"/>
    <property type="project" value="UniProtKB-KW"/>
</dbReference>
<comment type="caution">
    <text evidence="5">The sequence shown here is derived from an EMBL/GenBank/DDBJ whole genome shotgun (WGS) entry which is preliminary data.</text>
</comment>
<dbReference type="EMBL" id="MLJW01000002">
    <property type="protein sequence ID" value="OIR18568.1"/>
    <property type="molecule type" value="Genomic_DNA"/>
</dbReference>
<proteinExistence type="inferred from homology"/>
<dbReference type="GO" id="GO:0046872">
    <property type="term" value="F:metal ion binding"/>
    <property type="evidence" value="ECO:0007669"/>
    <property type="project" value="InterPro"/>
</dbReference>
<dbReference type="SUPFAM" id="SSF56059">
    <property type="entry name" value="Glutathione synthetase ATP-binding domain-like"/>
    <property type="match status" value="1"/>
</dbReference>
<dbReference type="Gene3D" id="3.30.1490.20">
    <property type="entry name" value="ATP-grasp fold, A domain"/>
    <property type="match status" value="1"/>
</dbReference>
<evidence type="ECO:0000256" key="2">
    <source>
        <dbReference type="ARBA" id="ARBA00022598"/>
    </source>
</evidence>